<evidence type="ECO:0000256" key="6">
    <source>
        <dbReference type="ARBA" id="ARBA00023303"/>
    </source>
</evidence>
<keyword evidence="5 10" id="KW-0472">Membrane</keyword>
<protein>
    <recommendedName>
        <fullName evidence="10">Fluoride-specific ion channel FluC</fullName>
    </recommendedName>
</protein>
<dbReference type="AlphaFoldDB" id="A0A0K2SN12"/>
<dbReference type="KEGG" id="lpil:LIP_2675"/>
<reference evidence="12" key="1">
    <citation type="submission" date="2015-07" db="EMBL/GenBank/DDBJ databases">
        <title>Complete genome sequence and phylogenetic analysis of Limnochorda pilosa.</title>
        <authorList>
            <person name="Watanabe M."/>
            <person name="Kojima H."/>
            <person name="Fukui M."/>
        </authorList>
    </citation>
    <scope>NUCLEOTIDE SEQUENCE [LARGE SCALE GENOMIC DNA]</scope>
    <source>
        <strain evidence="12">HC45</strain>
    </source>
</reference>
<keyword evidence="3 10" id="KW-0812">Transmembrane</keyword>
<comment type="subcellular location">
    <subcellularLocation>
        <location evidence="1 10">Cell membrane</location>
        <topology evidence="1 10">Multi-pass membrane protein</topology>
    </subcellularLocation>
</comment>
<evidence type="ECO:0000256" key="4">
    <source>
        <dbReference type="ARBA" id="ARBA00022989"/>
    </source>
</evidence>
<evidence type="ECO:0000256" key="7">
    <source>
        <dbReference type="ARBA" id="ARBA00035120"/>
    </source>
</evidence>
<dbReference type="STRING" id="1555112.LIP_2675"/>
<keyword evidence="10" id="KW-0915">Sodium</keyword>
<comment type="catalytic activity">
    <reaction evidence="8">
        <text>fluoride(in) = fluoride(out)</text>
        <dbReference type="Rhea" id="RHEA:76159"/>
        <dbReference type="ChEBI" id="CHEBI:17051"/>
    </reaction>
    <physiologicalReaction direction="left-to-right" evidence="8">
        <dbReference type="Rhea" id="RHEA:76160"/>
    </physiologicalReaction>
</comment>
<comment type="similarity">
    <text evidence="7 10">Belongs to the fluoride channel Fluc/FEX (TC 1.A.43) family.</text>
</comment>
<dbReference type="EMBL" id="AP014924">
    <property type="protein sequence ID" value="BAS28505.1"/>
    <property type="molecule type" value="Genomic_DNA"/>
</dbReference>
<feature type="binding site" evidence="10">
    <location>
        <position position="78"/>
    </location>
    <ligand>
        <name>Na(+)</name>
        <dbReference type="ChEBI" id="CHEBI:29101"/>
        <note>structural</note>
    </ligand>
</feature>
<evidence type="ECO:0000256" key="5">
    <source>
        <dbReference type="ARBA" id="ARBA00023136"/>
    </source>
</evidence>
<keyword evidence="12" id="KW-1185">Reference proteome</keyword>
<comment type="activity regulation">
    <text evidence="10">Na(+) is not transported, but it plays an essential structural role and its presence is essential for fluoride channel function.</text>
</comment>
<keyword evidence="4 10" id="KW-1133">Transmembrane helix</keyword>
<dbReference type="Pfam" id="PF02537">
    <property type="entry name" value="CRCB"/>
    <property type="match status" value="1"/>
</dbReference>
<evidence type="ECO:0000256" key="10">
    <source>
        <dbReference type="HAMAP-Rule" id="MF_00454"/>
    </source>
</evidence>
<evidence type="ECO:0000313" key="12">
    <source>
        <dbReference type="Proteomes" id="UP000065807"/>
    </source>
</evidence>
<comment type="function">
    <text evidence="9 10">Fluoride-specific ion channel. Important for reducing fluoride concentration in the cell, thus reducing its toxicity.</text>
</comment>
<reference evidence="12" key="2">
    <citation type="journal article" date="2016" name="Int. J. Syst. Evol. Microbiol.">
        <title>Complete genome sequence and cell structure of Limnochorda pilosa, a Gram-negative spore-former within the phylum Firmicutes.</title>
        <authorList>
            <person name="Watanabe M."/>
            <person name="Kojima H."/>
            <person name="Fukui M."/>
        </authorList>
    </citation>
    <scope>NUCLEOTIDE SEQUENCE [LARGE SCALE GENOMIC DNA]</scope>
    <source>
        <strain evidence="12">HC45</strain>
    </source>
</reference>
<evidence type="ECO:0000256" key="1">
    <source>
        <dbReference type="ARBA" id="ARBA00004651"/>
    </source>
</evidence>
<dbReference type="GO" id="GO:0140114">
    <property type="term" value="P:cellular detoxification of fluoride"/>
    <property type="evidence" value="ECO:0007669"/>
    <property type="project" value="UniProtKB-UniRule"/>
</dbReference>
<feature type="transmembrane region" description="Helical" evidence="10">
    <location>
        <begin position="33"/>
        <end position="56"/>
    </location>
</feature>
<accession>A0A0K2SN12</accession>
<keyword evidence="6 10" id="KW-0407">Ion channel</keyword>
<keyword evidence="10" id="KW-0813">Transport</keyword>
<keyword evidence="2 10" id="KW-1003">Cell membrane</keyword>
<evidence type="ECO:0000256" key="9">
    <source>
        <dbReference type="ARBA" id="ARBA00049940"/>
    </source>
</evidence>
<dbReference type="GO" id="GO:0005886">
    <property type="term" value="C:plasma membrane"/>
    <property type="evidence" value="ECO:0007669"/>
    <property type="project" value="UniProtKB-SubCell"/>
</dbReference>
<keyword evidence="10" id="KW-0479">Metal-binding</keyword>
<dbReference type="GO" id="GO:0062054">
    <property type="term" value="F:fluoride channel activity"/>
    <property type="evidence" value="ECO:0007669"/>
    <property type="project" value="UniProtKB-UniRule"/>
</dbReference>
<name>A0A0K2SN12_LIMPI</name>
<feature type="binding site" evidence="10">
    <location>
        <position position="75"/>
    </location>
    <ligand>
        <name>Na(+)</name>
        <dbReference type="ChEBI" id="CHEBI:29101"/>
        <note>structural</note>
    </ligand>
</feature>
<dbReference type="GO" id="GO:0046872">
    <property type="term" value="F:metal ion binding"/>
    <property type="evidence" value="ECO:0007669"/>
    <property type="project" value="UniProtKB-KW"/>
</dbReference>
<evidence type="ECO:0000256" key="2">
    <source>
        <dbReference type="ARBA" id="ARBA00022475"/>
    </source>
</evidence>
<feature type="transmembrane region" description="Helical" evidence="10">
    <location>
        <begin position="97"/>
        <end position="117"/>
    </location>
</feature>
<feature type="transmembrane region" description="Helical" evidence="10">
    <location>
        <begin position="68"/>
        <end position="85"/>
    </location>
</feature>
<dbReference type="HAMAP" id="MF_00454">
    <property type="entry name" value="FluC"/>
    <property type="match status" value="1"/>
</dbReference>
<evidence type="ECO:0000256" key="3">
    <source>
        <dbReference type="ARBA" id="ARBA00022692"/>
    </source>
</evidence>
<dbReference type="OrthoDB" id="9815830at2"/>
<sequence length="151" mass="15412">MWKRVGAVGLGGALGGILRQASATALSAPGSVLPWGTLLVNAVGSLALGALMGAVLEAGWPRPGWREFWTVGLLGSLTTYSTLAVETLRVGASSPILGGLNLGGNLLLGLAAAWIGLSGGRNLALRVRHARGVPRPEELRTGARSAREVAE</sequence>
<keyword evidence="10" id="KW-0406">Ion transport</keyword>
<evidence type="ECO:0000313" key="11">
    <source>
        <dbReference type="EMBL" id="BAS28505.1"/>
    </source>
</evidence>
<proteinExistence type="inferred from homology"/>
<dbReference type="Proteomes" id="UP000065807">
    <property type="component" value="Chromosome"/>
</dbReference>
<dbReference type="RefSeq" id="WP_068138955.1">
    <property type="nucleotide sequence ID" value="NZ_AP014924.1"/>
</dbReference>
<organism evidence="11 12">
    <name type="scientific">Limnochorda pilosa</name>
    <dbReference type="NCBI Taxonomy" id="1555112"/>
    <lineage>
        <taxon>Bacteria</taxon>
        <taxon>Bacillati</taxon>
        <taxon>Bacillota</taxon>
        <taxon>Limnochordia</taxon>
        <taxon>Limnochordales</taxon>
        <taxon>Limnochordaceae</taxon>
        <taxon>Limnochorda</taxon>
    </lineage>
</organism>
<dbReference type="InterPro" id="IPR003691">
    <property type="entry name" value="FluC"/>
</dbReference>
<evidence type="ECO:0000256" key="8">
    <source>
        <dbReference type="ARBA" id="ARBA00035585"/>
    </source>
</evidence>
<gene>
    <name evidence="10" type="primary">fluC</name>
    <name evidence="10" type="synonym">crcB</name>
    <name evidence="11" type="ORF">LIP_2675</name>
</gene>